<evidence type="ECO:0000259" key="3">
    <source>
        <dbReference type="PROSITE" id="PS50835"/>
    </source>
</evidence>
<dbReference type="InterPro" id="IPR007110">
    <property type="entry name" value="Ig-like_dom"/>
</dbReference>
<protein>
    <recommendedName>
        <fullName evidence="3">Ig-like domain-containing protein</fullName>
    </recommendedName>
</protein>
<dbReference type="SUPFAM" id="SSF48726">
    <property type="entry name" value="Immunoglobulin"/>
    <property type="match status" value="7"/>
</dbReference>
<dbReference type="PANTHER" id="PTHR11481:SF112">
    <property type="entry name" value="FC RECEPTOR-LIKE PROTEIN 4-RELATED"/>
    <property type="match status" value="1"/>
</dbReference>
<evidence type="ECO:0000256" key="2">
    <source>
        <dbReference type="ARBA" id="ARBA00023157"/>
    </source>
</evidence>
<dbReference type="InterPro" id="IPR013098">
    <property type="entry name" value="Ig_I-set"/>
</dbReference>
<dbReference type="Proteomes" id="UP001148018">
    <property type="component" value="Unassembled WGS sequence"/>
</dbReference>
<feature type="domain" description="Ig-like" evidence="3">
    <location>
        <begin position="461"/>
        <end position="536"/>
    </location>
</feature>
<feature type="domain" description="Ig-like" evidence="3">
    <location>
        <begin position="546"/>
        <end position="583"/>
    </location>
</feature>
<evidence type="ECO:0000256" key="1">
    <source>
        <dbReference type="ARBA" id="ARBA00022729"/>
    </source>
</evidence>
<dbReference type="InterPro" id="IPR036179">
    <property type="entry name" value="Ig-like_dom_sf"/>
</dbReference>
<feature type="domain" description="Ig-like" evidence="3">
    <location>
        <begin position="36"/>
        <end position="104"/>
    </location>
</feature>
<evidence type="ECO:0000313" key="5">
    <source>
        <dbReference type="Proteomes" id="UP001148018"/>
    </source>
</evidence>
<dbReference type="Pfam" id="PF07679">
    <property type="entry name" value="I-set"/>
    <property type="match status" value="2"/>
</dbReference>
<dbReference type="GO" id="GO:0009897">
    <property type="term" value="C:external side of plasma membrane"/>
    <property type="evidence" value="ECO:0007669"/>
    <property type="project" value="TreeGrafter"/>
</dbReference>
<keyword evidence="2" id="KW-1015">Disulfide bond</keyword>
<dbReference type="CDD" id="cd00096">
    <property type="entry name" value="Ig"/>
    <property type="match status" value="4"/>
</dbReference>
<dbReference type="AlphaFoldDB" id="A0A9Q0DFU1"/>
<dbReference type="PANTHER" id="PTHR11481">
    <property type="entry name" value="IMMUNOGLOBULIN FC RECEPTOR"/>
    <property type="match status" value="1"/>
</dbReference>
<keyword evidence="5" id="KW-1185">Reference proteome</keyword>
<proteinExistence type="predicted"/>
<dbReference type="Pfam" id="PF13927">
    <property type="entry name" value="Ig_3"/>
    <property type="match status" value="4"/>
</dbReference>
<gene>
    <name evidence="4" type="ORF">NHX12_012635</name>
</gene>
<comment type="caution">
    <text evidence="4">The sequence shown here is derived from an EMBL/GenBank/DDBJ whole genome shotgun (WGS) entry which is preliminary data.</text>
</comment>
<sequence length="960" mass="103432">MTPYHPHGVGQSLHITMSWQVQRRHGGRRGADTTGPTVLLEPPGGHIYTTETVNLECHAKDSSPDWTYQWFHHDQSSPVVSTSDLRHTIGSANLSDTGQYWCKIKRGEHLSAFKLPKPTLQLRTEWLDVFPSERVELSCELPGAANWTFAWYRDEQPSAPDGQSVTATAEGSLLAIPQATPTHGGRYACEALHKARRISSERSNVETITWEVLMQGHARQPSVLYGERTESKGYRERVELNCGVEGSSEWKYVWYRGGEPIQAEGGRVVLAAGGTTLSIPAALDVHAGHERVELNCGVEGSSEWKYVWYRGGEPIQAEGGGVVLAAGGTTLSIPAALDVHAGQYTCMGQHKSRAVSTSSSADLTLKVYGDRPSPILRKDPDVEPLYAGESVSLSCQVDVSSGWEYRWYKDGGQHPVEDSRLNISSLAPSDSGRFSCKATRGNPQFSTENALSLKVIGKNCSERVELNCGVEGSSEWKYVWYRGGEPIQAEGGGVVLAAGGTTLSIPAASDVHAGQYTCMGRHKSRAVSTDSSADLTLKVYGDRPSPILQKDPDVEPLYAGESVSLSCQVHVSSGWEYRWYKDGGQLPDSSERVELNCGVEGSSEWKYVWYRGGEPIQAEGGRVVLAAGGTTLSIPAALDVHAGHERVELNCGVEGSSEWKYVWYRGGELIQAEGGGVVLAAGGTTLSIPAALDVHAGQYTCMGRHKSRAVSTDSSAGLTLEVYGDRPSPTLRKDPGFEPFERVELNCGVEGSSEWKYVWYRGGKQIQAEGGHVVLAAGGTTLSIPAASDVHAGQYMCRGRHKSRAVSTSSSAGLTLKVYAIPKPTMKLSTPWSDVFPSERVELNCGVEGSSEWKYVWYRGGEPIQAEGGGVVLAAGGTTLSIPAASDATDPALSYGKIQVFSPCMLGSLCPSAANGRFSCKATRGNPQFSTENTLSLKVIAEASESRDATNSCELKSFKY</sequence>
<dbReference type="OrthoDB" id="6151406at2759"/>
<evidence type="ECO:0000313" key="4">
    <source>
        <dbReference type="EMBL" id="KAJ3586235.1"/>
    </source>
</evidence>
<name>A0A9Q0DFU1_9TELE</name>
<feature type="domain" description="Ig-like" evidence="3">
    <location>
        <begin position="274"/>
        <end position="364"/>
    </location>
</feature>
<feature type="domain" description="Ig-like" evidence="3">
    <location>
        <begin position="118"/>
        <end position="209"/>
    </location>
</feature>
<dbReference type="Gene3D" id="2.60.40.10">
    <property type="entry name" value="Immunoglobulins"/>
    <property type="match status" value="11"/>
</dbReference>
<feature type="domain" description="Ig-like" evidence="3">
    <location>
        <begin position="374"/>
        <end position="452"/>
    </location>
</feature>
<feature type="domain" description="Ig-like" evidence="3">
    <location>
        <begin position="729"/>
        <end position="815"/>
    </location>
</feature>
<dbReference type="InterPro" id="IPR050488">
    <property type="entry name" value="Ig_Fc_receptor"/>
</dbReference>
<keyword evidence="1" id="KW-0732">Signal</keyword>
<dbReference type="GO" id="GO:0006955">
    <property type="term" value="P:immune response"/>
    <property type="evidence" value="ECO:0007669"/>
    <property type="project" value="TreeGrafter"/>
</dbReference>
<reference evidence="4" key="1">
    <citation type="submission" date="2022-07" db="EMBL/GenBank/DDBJ databases">
        <title>Chromosome-level genome of Muraenolepis orangiensis.</title>
        <authorList>
            <person name="Kim J."/>
        </authorList>
    </citation>
    <scope>NUCLEOTIDE SEQUENCE</scope>
    <source>
        <strain evidence="4">KU_S4_2022</strain>
        <tissue evidence="4">Muscle</tissue>
    </source>
</reference>
<dbReference type="PROSITE" id="PS50835">
    <property type="entry name" value="IG_LIKE"/>
    <property type="match status" value="9"/>
</dbReference>
<dbReference type="InterPro" id="IPR003598">
    <property type="entry name" value="Ig_sub2"/>
</dbReference>
<accession>A0A9Q0DFU1</accession>
<feature type="domain" description="Ig-like" evidence="3">
    <location>
        <begin position="629"/>
        <end position="719"/>
    </location>
</feature>
<dbReference type="InterPro" id="IPR003599">
    <property type="entry name" value="Ig_sub"/>
</dbReference>
<feature type="domain" description="Ig-like" evidence="3">
    <location>
        <begin position="824"/>
        <end position="936"/>
    </location>
</feature>
<dbReference type="SMART" id="SM00409">
    <property type="entry name" value="IG"/>
    <property type="match status" value="8"/>
</dbReference>
<dbReference type="SMART" id="SM00408">
    <property type="entry name" value="IGc2"/>
    <property type="match status" value="8"/>
</dbReference>
<dbReference type="GO" id="GO:0004888">
    <property type="term" value="F:transmembrane signaling receptor activity"/>
    <property type="evidence" value="ECO:0007669"/>
    <property type="project" value="TreeGrafter"/>
</dbReference>
<dbReference type="GO" id="GO:0007166">
    <property type="term" value="P:cell surface receptor signaling pathway"/>
    <property type="evidence" value="ECO:0007669"/>
    <property type="project" value="TreeGrafter"/>
</dbReference>
<dbReference type="EMBL" id="JANIIK010000117">
    <property type="protein sequence ID" value="KAJ3586235.1"/>
    <property type="molecule type" value="Genomic_DNA"/>
</dbReference>
<organism evidence="4 5">
    <name type="scientific">Muraenolepis orangiensis</name>
    <name type="common">Patagonian moray cod</name>
    <dbReference type="NCBI Taxonomy" id="630683"/>
    <lineage>
        <taxon>Eukaryota</taxon>
        <taxon>Metazoa</taxon>
        <taxon>Chordata</taxon>
        <taxon>Craniata</taxon>
        <taxon>Vertebrata</taxon>
        <taxon>Euteleostomi</taxon>
        <taxon>Actinopterygii</taxon>
        <taxon>Neopterygii</taxon>
        <taxon>Teleostei</taxon>
        <taxon>Neoteleostei</taxon>
        <taxon>Acanthomorphata</taxon>
        <taxon>Zeiogadaria</taxon>
        <taxon>Gadariae</taxon>
        <taxon>Gadiformes</taxon>
        <taxon>Muraenolepidoidei</taxon>
        <taxon>Muraenolepididae</taxon>
        <taxon>Muraenolepis</taxon>
    </lineage>
</organism>
<dbReference type="InterPro" id="IPR013783">
    <property type="entry name" value="Ig-like_fold"/>
</dbReference>